<comment type="caution">
    <text evidence="8">The sequence shown here is derived from an EMBL/GenBank/DDBJ whole genome shotgun (WGS) entry which is preliminary data.</text>
</comment>
<keyword evidence="3 6" id="KW-0479">Metal-binding</keyword>
<dbReference type="InterPro" id="IPR008949">
    <property type="entry name" value="Isoprenoid_synthase_dom_sf"/>
</dbReference>
<evidence type="ECO:0000256" key="7">
    <source>
        <dbReference type="SAM" id="Coils"/>
    </source>
</evidence>
<keyword evidence="5 6" id="KW-0456">Lyase</keyword>
<evidence type="ECO:0000313" key="8">
    <source>
        <dbReference type="EMBL" id="KAJ7312304.1"/>
    </source>
</evidence>
<dbReference type="Proteomes" id="UP001218218">
    <property type="component" value="Unassembled WGS sequence"/>
</dbReference>
<proteinExistence type="inferred from homology"/>
<keyword evidence="9" id="KW-1185">Reference proteome</keyword>
<evidence type="ECO:0000256" key="2">
    <source>
        <dbReference type="ARBA" id="ARBA00006333"/>
    </source>
</evidence>
<dbReference type="EC" id="4.2.3.-" evidence="6"/>
<dbReference type="GO" id="GO:0008299">
    <property type="term" value="P:isoprenoid biosynthetic process"/>
    <property type="evidence" value="ECO:0007669"/>
    <property type="project" value="UniProtKB-ARBA"/>
</dbReference>
<feature type="coiled-coil region" evidence="7">
    <location>
        <begin position="257"/>
        <end position="284"/>
    </location>
</feature>
<dbReference type="EMBL" id="JARIHO010000073">
    <property type="protein sequence ID" value="KAJ7312304.1"/>
    <property type="molecule type" value="Genomic_DNA"/>
</dbReference>
<dbReference type="InterPro" id="IPR034686">
    <property type="entry name" value="Terpene_cyclase-like_2"/>
</dbReference>
<dbReference type="GO" id="GO:0046872">
    <property type="term" value="F:metal ion binding"/>
    <property type="evidence" value="ECO:0007669"/>
    <property type="project" value="UniProtKB-KW"/>
</dbReference>
<evidence type="ECO:0000256" key="5">
    <source>
        <dbReference type="ARBA" id="ARBA00023239"/>
    </source>
</evidence>
<dbReference type="PANTHER" id="PTHR35201:SF4">
    <property type="entry name" value="BETA-PINACENE SYNTHASE-RELATED"/>
    <property type="match status" value="1"/>
</dbReference>
<evidence type="ECO:0000256" key="6">
    <source>
        <dbReference type="RuleBase" id="RU366034"/>
    </source>
</evidence>
<name>A0AAD7ED91_9AGAR</name>
<comment type="similarity">
    <text evidence="2 6">Belongs to the terpene synthase family.</text>
</comment>
<dbReference type="SFLD" id="SFLDS00005">
    <property type="entry name" value="Isoprenoid_Synthase_Type_I"/>
    <property type="match status" value="1"/>
</dbReference>
<dbReference type="PANTHER" id="PTHR35201">
    <property type="entry name" value="TERPENE SYNTHASE"/>
    <property type="match status" value="1"/>
</dbReference>
<dbReference type="SFLD" id="SFLDG01020">
    <property type="entry name" value="Terpene_Cyclase_Like_2"/>
    <property type="match status" value="1"/>
</dbReference>
<sequence>MENLPKTFLFPQLNEIVRDFKGVHDHVHPLKDQARLETLKWFSSFEKMDAQRLEILKHTRTDYLMASMYPNVDFDGLVLSMQWIYWSFLFDDTVDSGKLTDGEVKHLVQMYEDVQRNRTLEGSQPRSLIIEAFQGIWRRFRDRKCPQFEGLFAEAMIDWTTSLPQVNDIRKNTKVADMDIYKASRRRTLGLEAAFYFGGLIRRLSIDEQVIRSAEMKQLDSHIIEMSGLINDIFSWNVEQSSGDMCNFISVLIIREKRTVQEAMDEAEQQLRSQAAKLRLAKLHVLNIFAEHKDIEDLKSLIETNVRWLWIAVEWSFVAADRYFGGRKAAEEARDCGIVQIMPLRQEGTQPVKDLDKYVG</sequence>
<dbReference type="SUPFAM" id="SSF48576">
    <property type="entry name" value="Terpenoid synthases"/>
    <property type="match status" value="1"/>
</dbReference>
<reference evidence="8" key="1">
    <citation type="submission" date="2023-03" db="EMBL/GenBank/DDBJ databases">
        <title>Massive genome expansion in bonnet fungi (Mycena s.s.) driven by repeated elements and novel gene families across ecological guilds.</title>
        <authorList>
            <consortium name="Lawrence Berkeley National Laboratory"/>
            <person name="Harder C.B."/>
            <person name="Miyauchi S."/>
            <person name="Viragh M."/>
            <person name="Kuo A."/>
            <person name="Thoen E."/>
            <person name="Andreopoulos B."/>
            <person name="Lu D."/>
            <person name="Skrede I."/>
            <person name="Drula E."/>
            <person name="Henrissat B."/>
            <person name="Morin E."/>
            <person name="Kohler A."/>
            <person name="Barry K."/>
            <person name="LaButti K."/>
            <person name="Morin E."/>
            <person name="Salamov A."/>
            <person name="Lipzen A."/>
            <person name="Mereny Z."/>
            <person name="Hegedus B."/>
            <person name="Baldrian P."/>
            <person name="Stursova M."/>
            <person name="Weitz H."/>
            <person name="Taylor A."/>
            <person name="Grigoriev I.V."/>
            <person name="Nagy L.G."/>
            <person name="Martin F."/>
            <person name="Kauserud H."/>
        </authorList>
    </citation>
    <scope>NUCLEOTIDE SEQUENCE</scope>
    <source>
        <strain evidence="8">CBHHK002</strain>
    </source>
</reference>
<dbReference type="Pfam" id="PF19086">
    <property type="entry name" value="Terpene_syn_C_2"/>
    <property type="match status" value="1"/>
</dbReference>
<dbReference type="AlphaFoldDB" id="A0AAD7ED91"/>
<keyword evidence="7" id="KW-0175">Coiled coil</keyword>
<gene>
    <name evidence="8" type="ORF">DFH08DRAFT_1044799</name>
</gene>
<dbReference type="GO" id="GO:0010333">
    <property type="term" value="F:terpene synthase activity"/>
    <property type="evidence" value="ECO:0007669"/>
    <property type="project" value="InterPro"/>
</dbReference>
<comment type="cofactor">
    <cofactor evidence="1 6">
        <name>Mg(2+)</name>
        <dbReference type="ChEBI" id="CHEBI:18420"/>
    </cofactor>
</comment>
<protein>
    <recommendedName>
        <fullName evidence="6">Terpene synthase</fullName>
        <ecNumber evidence="6">4.2.3.-</ecNumber>
    </recommendedName>
</protein>
<evidence type="ECO:0000256" key="1">
    <source>
        <dbReference type="ARBA" id="ARBA00001946"/>
    </source>
</evidence>
<evidence type="ECO:0000256" key="4">
    <source>
        <dbReference type="ARBA" id="ARBA00022842"/>
    </source>
</evidence>
<organism evidence="8 9">
    <name type="scientific">Mycena albidolilacea</name>
    <dbReference type="NCBI Taxonomy" id="1033008"/>
    <lineage>
        <taxon>Eukaryota</taxon>
        <taxon>Fungi</taxon>
        <taxon>Dikarya</taxon>
        <taxon>Basidiomycota</taxon>
        <taxon>Agaricomycotina</taxon>
        <taxon>Agaricomycetes</taxon>
        <taxon>Agaricomycetidae</taxon>
        <taxon>Agaricales</taxon>
        <taxon>Marasmiineae</taxon>
        <taxon>Mycenaceae</taxon>
        <taxon>Mycena</taxon>
    </lineage>
</organism>
<accession>A0AAD7ED91</accession>
<evidence type="ECO:0000313" key="9">
    <source>
        <dbReference type="Proteomes" id="UP001218218"/>
    </source>
</evidence>
<dbReference type="Gene3D" id="1.10.600.10">
    <property type="entry name" value="Farnesyl Diphosphate Synthase"/>
    <property type="match status" value="1"/>
</dbReference>
<keyword evidence="4 6" id="KW-0460">Magnesium</keyword>
<evidence type="ECO:0000256" key="3">
    <source>
        <dbReference type="ARBA" id="ARBA00022723"/>
    </source>
</evidence>